<dbReference type="InterPro" id="IPR013783">
    <property type="entry name" value="Ig-like_fold"/>
</dbReference>
<dbReference type="EMBL" id="VULT01000019">
    <property type="protein sequence ID" value="MSS18338.1"/>
    <property type="molecule type" value="Genomic_DNA"/>
</dbReference>
<accession>A0A6L5XFS4</accession>
<proteinExistence type="predicted"/>
<reference evidence="2 3" key="1">
    <citation type="submission" date="2019-08" db="EMBL/GenBank/DDBJ databases">
        <title>In-depth cultivation of the pig gut microbiome towards novel bacterial diversity and tailored functional studies.</title>
        <authorList>
            <person name="Wylensek D."/>
            <person name="Hitch T.C.A."/>
            <person name="Clavel T."/>
        </authorList>
    </citation>
    <scope>NUCLEOTIDE SEQUENCE [LARGE SCALE GENOMIC DNA]</scope>
    <source>
        <strain evidence="2 3">Oil-RF-744-WCA-WT-10</strain>
    </source>
</reference>
<name>A0A6L5XFS4_9BACT</name>
<protein>
    <submittedName>
        <fullName evidence="2">DUF1573 domain-containing protein</fullName>
    </submittedName>
</protein>
<organism evidence="2 3">
    <name type="scientific">Sodaliphilus pleomorphus</name>
    <dbReference type="NCBI Taxonomy" id="2606626"/>
    <lineage>
        <taxon>Bacteria</taxon>
        <taxon>Pseudomonadati</taxon>
        <taxon>Bacteroidota</taxon>
        <taxon>Bacteroidia</taxon>
        <taxon>Bacteroidales</taxon>
        <taxon>Muribaculaceae</taxon>
        <taxon>Sodaliphilus</taxon>
    </lineage>
</organism>
<dbReference type="PANTHER" id="PTHR37833:SF1">
    <property type="entry name" value="SIGNAL PEPTIDE PROTEIN"/>
    <property type="match status" value="1"/>
</dbReference>
<comment type="caution">
    <text evidence="2">The sequence shown here is derived from an EMBL/GenBank/DDBJ whole genome shotgun (WGS) entry which is preliminary data.</text>
</comment>
<dbReference type="RefSeq" id="WP_154327505.1">
    <property type="nucleotide sequence ID" value="NZ_CP045696.1"/>
</dbReference>
<evidence type="ECO:0000313" key="3">
    <source>
        <dbReference type="Proteomes" id="UP000483362"/>
    </source>
</evidence>
<feature type="signal peptide" evidence="1">
    <location>
        <begin position="1"/>
        <end position="20"/>
    </location>
</feature>
<evidence type="ECO:0000313" key="2">
    <source>
        <dbReference type="EMBL" id="MSS18338.1"/>
    </source>
</evidence>
<dbReference type="Pfam" id="PF07610">
    <property type="entry name" value="DUF1573"/>
    <property type="match status" value="1"/>
</dbReference>
<dbReference type="PANTHER" id="PTHR37833">
    <property type="entry name" value="LIPOPROTEIN-RELATED"/>
    <property type="match status" value="1"/>
</dbReference>
<keyword evidence="3" id="KW-1185">Reference proteome</keyword>
<dbReference type="InterPro" id="IPR011467">
    <property type="entry name" value="DUF1573"/>
</dbReference>
<dbReference type="AlphaFoldDB" id="A0A6L5XFS4"/>
<sequence>MKRILTTIVIALAFSIMSLAQGYAQAYFPVRLHDFGYIKEEKGPVSYTFELENKGTKPLIIVQVTASCGCTRPEYSTRPIKPGKKGKIQVTYSPYGRPGAFEKIIKVKTNGREKRTLLVISGTVIPRGKK</sequence>
<gene>
    <name evidence="2" type="ORF">FYJ29_11290</name>
</gene>
<keyword evidence="1" id="KW-0732">Signal</keyword>
<dbReference type="Proteomes" id="UP000483362">
    <property type="component" value="Unassembled WGS sequence"/>
</dbReference>
<feature type="chain" id="PRO_5027036329" evidence="1">
    <location>
        <begin position="21"/>
        <end position="130"/>
    </location>
</feature>
<evidence type="ECO:0000256" key="1">
    <source>
        <dbReference type="SAM" id="SignalP"/>
    </source>
</evidence>
<dbReference type="Gene3D" id="2.60.40.10">
    <property type="entry name" value="Immunoglobulins"/>
    <property type="match status" value="1"/>
</dbReference>